<sequence length="87" mass="9693">MASPNNDHDQVKGAAELLKRVMGKDRATIGKGLNRMMATLVARCSWHWGPSLRNSFWKPRRANTNCSLSLCRSCNSDIPEIHSPNEG</sequence>
<keyword evidence="2" id="KW-1185">Reference proteome</keyword>
<reference evidence="1 2" key="1">
    <citation type="journal article" date="2023" name="G3 (Bethesda)">
        <title>A chromosome-length genome assembly and annotation of blackberry (Rubus argutus, cv. 'Hillquist').</title>
        <authorList>
            <person name="Bruna T."/>
            <person name="Aryal R."/>
            <person name="Dudchenko O."/>
            <person name="Sargent D.J."/>
            <person name="Mead D."/>
            <person name="Buti M."/>
            <person name="Cavallini A."/>
            <person name="Hytonen T."/>
            <person name="Andres J."/>
            <person name="Pham M."/>
            <person name="Weisz D."/>
            <person name="Mascagni F."/>
            <person name="Usai G."/>
            <person name="Natali L."/>
            <person name="Bassil N."/>
            <person name="Fernandez G.E."/>
            <person name="Lomsadze A."/>
            <person name="Armour M."/>
            <person name="Olukolu B."/>
            <person name="Poorten T."/>
            <person name="Britton C."/>
            <person name="Davik J."/>
            <person name="Ashrafi H."/>
            <person name="Aiden E.L."/>
            <person name="Borodovsky M."/>
            <person name="Worthington M."/>
        </authorList>
    </citation>
    <scope>NUCLEOTIDE SEQUENCE [LARGE SCALE GENOMIC DNA]</scope>
    <source>
        <strain evidence="1">PI 553951</strain>
    </source>
</reference>
<dbReference type="AlphaFoldDB" id="A0AAW1XS99"/>
<accession>A0AAW1XS99</accession>
<evidence type="ECO:0000313" key="2">
    <source>
        <dbReference type="Proteomes" id="UP001457282"/>
    </source>
</evidence>
<comment type="caution">
    <text evidence="1">The sequence shown here is derived from an EMBL/GenBank/DDBJ whole genome shotgun (WGS) entry which is preliminary data.</text>
</comment>
<dbReference type="Proteomes" id="UP001457282">
    <property type="component" value="Unassembled WGS sequence"/>
</dbReference>
<evidence type="ECO:0000313" key="1">
    <source>
        <dbReference type="EMBL" id="KAK9939161.1"/>
    </source>
</evidence>
<name>A0AAW1XS99_RUBAR</name>
<dbReference type="EMBL" id="JBEDUW010000003">
    <property type="protein sequence ID" value="KAK9939161.1"/>
    <property type="molecule type" value="Genomic_DNA"/>
</dbReference>
<organism evidence="1 2">
    <name type="scientific">Rubus argutus</name>
    <name type="common">Southern blackberry</name>
    <dbReference type="NCBI Taxonomy" id="59490"/>
    <lineage>
        <taxon>Eukaryota</taxon>
        <taxon>Viridiplantae</taxon>
        <taxon>Streptophyta</taxon>
        <taxon>Embryophyta</taxon>
        <taxon>Tracheophyta</taxon>
        <taxon>Spermatophyta</taxon>
        <taxon>Magnoliopsida</taxon>
        <taxon>eudicotyledons</taxon>
        <taxon>Gunneridae</taxon>
        <taxon>Pentapetalae</taxon>
        <taxon>rosids</taxon>
        <taxon>fabids</taxon>
        <taxon>Rosales</taxon>
        <taxon>Rosaceae</taxon>
        <taxon>Rosoideae</taxon>
        <taxon>Rosoideae incertae sedis</taxon>
        <taxon>Rubus</taxon>
    </lineage>
</organism>
<proteinExistence type="predicted"/>
<gene>
    <name evidence="1" type="ORF">M0R45_015868</name>
</gene>
<protein>
    <submittedName>
        <fullName evidence="1">Uncharacterized protein</fullName>
    </submittedName>
</protein>